<feature type="transmembrane region" description="Helical" evidence="5">
    <location>
        <begin position="133"/>
        <end position="151"/>
    </location>
</feature>
<evidence type="ECO:0000313" key="8">
    <source>
        <dbReference type="Proteomes" id="UP001247307"/>
    </source>
</evidence>
<evidence type="ECO:0000313" key="7">
    <source>
        <dbReference type="EMBL" id="MDR6892061.1"/>
    </source>
</evidence>
<feature type="domain" description="Peptidase S54 rhomboid" evidence="6">
    <location>
        <begin position="19"/>
        <end position="151"/>
    </location>
</feature>
<evidence type="ECO:0000256" key="2">
    <source>
        <dbReference type="ARBA" id="ARBA00022692"/>
    </source>
</evidence>
<evidence type="ECO:0000256" key="3">
    <source>
        <dbReference type="ARBA" id="ARBA00022989"/>
    </source>
</evidence>
<keyword evidence="4 5" id="KW-0472">Membrane</keyword>
<keyword evidence="3 5" id="KW-1133">Transmembrane helix</keyword>
<protein>
    <submittedName>
        <fullName evidence="7">Membrane associated rhomboid family serine protease</fullName>
    </submittedName>
</protein>
<proteinExistence type="predicted"/>
<name>A0AAE3YHE8_9MICC</name>
<dbReference type="GO" id="GO:0004252">
    <property type="term" value="F:serine-type endopeptidase activity"/>
    <property type="evidence" value="ECO:0007669"/>
    <property type="project" value="InterPro"/>
</dbReference>
<organism evidence="7 8">
    <name type="scientific">Falsarthrobacter nasiphocae</name>
    <dbReference type="NCBI Taxonomy" id="189863"/>
    <lineage>
        <taxon>Bacteria</taxon>
        <taxon>Bacillati</taxon>
        <taxon>Actinomycetota</taxon>
        <taxon>Actinomycetes</taxon>
        <taxon>Micrococcales</taxon>
        <taxon>Micrococcaceae</taxon>
        <taxon>Falsarthrobacter</taxon>
    </lineage>
</organism>
<accession>A0AAE3YHE8</accession>
<evidence type="ECO:0000259" key="6">
    <source>
        <dbReference type="Pfam" id="PF01694"/>
    </source>
</evidence>
<reference evidence="7" key="1">
    <citation type="submission" date="2023-07" db="EMBL/GenBank/DDBJ databases">
        <title>Sequencing the genomes of 1000 actinobacteria strains.</title>
        <authorList>
            <person name="Klenk H.-P."/>
        </authorList>
    </citation>
    <scope>NUCLEOTIDE SEQUENCE</scope>
    <source>
        <strain evidence="7">DSM 13988</strain>
    </source>
</reference>
<gene>
    <name evidence="7" type="ORF">J2S35_001001</name>
</gene>
<evidence type="ECO:0000256" key="4">
    <source>
        <dbReference type="ARBA" id="ARBA00023136"/>
    </source>
</evidence>
<keyword evidence="7" id="KW-0645">Protease</keyword>
<dbReference type="GO" id="GO:0006508">
    <property type="term" value="P:proteolysis"/>
    <property type="evidence" value="ECO:0007669"/>
    <property type="project" value="UniProtKB-KW"/>
</dbReference>
<sequence>MRPALAYDWALKPGYVAQEPLTVVTNAFLHDPDSFAHIGTNLVSLWIFGRMLEPLIGAGRMAGLLTVSILSASTSVLLLEAPGTYTIGFSGAIFGLIGAVLAVQRSLRMPVGGTLVLLGVNALMPLLVSNISWQGHLGGFIGGLLWGLLVLGPRLKRERIA</sequence>
<dbReference type="RefSeq" id="WP_309850553.1">
    <property type="nucleotide sequence ID" value="NZ_BAAAIU010000005.1"/>
</dbReference>
<dbReference type="InterPro" id="IPR035952">
    <property type="entry name" value="Rhomboid-like_sf"/>
</dbReference>
<evidence type="ECO:0000256" key="5">
    <source>
        <dbReference type="SAM" id="Phobius"/>
    </source>
</evidence>
<comment type="subcellular location">
    <subcellularLocation>
        <location evidence="1">Membrane</location>
        <topology evidence="1">Multi-pass membrane protein</topology>
    </subcellularLocation>
</comment>
<evidence type="ECO:0000256" key="1">
    <source>
        <dbReference type="ARBA" id="ARBA00004141"/>
    </source>
</evidence>
<dbReference type="GO" id="GO:0016020">
    <property type="term" value="C:membrane"/>
    <property type="evidence" value="ECO:0007669"/>
    <property type="project" value="UniProtKB-SubCell"/>
</dbReference>
<comment type="caution">
    <text evidence="7">The sequence shown here is derived from an EMBL/GenBank/DDBJ whole genome shotgun (WGS) entry which is preliminary data.</text>
</comment>
<dbReference type="Gene3D" id="1.20.1540.10">
    <property type="entry name" value="Rhomboid-like"/>
    <property type="match status" value="1"/>
</dbReference>
<dbReference type="Proteomes" id="UP001247307">
    <property type="component" value="Unassembled WGS sequence"/>
</dbReference>
<keyword evidence="7" id="KW-0378">Hydrolase</keyword>
<dbReference type="PANTHER" id="PTHR43066:SF11">
    <property type="entry name" value="PEPTIDASE S54 RHOMBOID DOMAIN-CONTAINING PROTEIN"/>
    <property type="match status" value="1"/>
</dbReference>
<dbReference type="AlphaFoldDB" id="A0AAE3YHE8"/>
<dbReference type="SUPFAM" id="SSF144091">
    <property type="entry name" value="Rhomboid-like"/>
    <property type="match status" value="1"/>
</dbReference>
<feature type="transmembrane region" description="Helical" evidence="5">
    <location>
        <begin position="61"/>
        <end position="79"/>
    </location>
</feature>
<keyword evidence="8" id="KW-1185">Reference proteome</keyword>
<dbReference type="EMBL" id="JAVDUI010000001">
    <property type="protein sequence ID" value="MDR6892061.1"/>
    <property type="molecule type" value="Genomic_DNA"/>
</dbReference>
<keyword evidence="2 5" id="KW-0812">Transmembrane</keyword>
<dbReference type="InterPro" id="IPR022764">
    <property type="entry name" value="Peptidase_S54_rhomboid_dom"/>
</dbReference>
<feature type="transmembrane region" description="Helical" evidence="5">
    <location>
        <begin position="110"/>
        <end position="127"/>
    </location>
</feature>
<dbReference type="PANTHER" id="PTHR43066">
    <property type="entry name" value="RHOMBOID-RELATED PROTEIN"/>
    <property type="match status" value="1"/>
</dbReference>
<dbReference type="Pfam" id="PF01694">
    <property type="entry name" value="Rhomboid"/>
    <property type="match status" value="1"/>
</dbReference>
<feature type="transmembrane region" description="Helical" evidence="5">
    <location>
        <begin position="85"/>
        <end position="103"/>
    </location>
</feature>